<name>A0A2T6AIH0_9FLAO</name>
<organism evidence="3 4">
    <name type="scientific">Christiangramia gaetbulicola</name>
    <dbReference type="NCBI Taxonomy" id="703340"/>
    <lineage>
        <taxon>Bacteria</taxon>
        <taxon>Pseudomonadati</taxon>
        <taxon>Bacteroidota</taxon>
        <taxon>Flavobacteriia</taxon>
        <taxon>Flavobacteriales</taxon>
        <taxon>Flavobacteriaceae</taxon>
        <taxon>Christiangramia</taxon>
    </lineage>
</organism>
<dbReference type="InterPro" id="IPR011990">
    <property type="entry name" value="TPR-like_helical_dom_sf"/>
</dbReference>
<reference evidence="3 4" key="1">
    <citation type="submission" date="2018-04" db="EMBL/GenBank/DDBJ databases">
        <title>Genomic Encyclopedia of Archaeal and Bacterial Type Strains, Phase II (KMG-II): from individual species to whole genera.</title>
        <authorList>
            <person name="Goeker M."/>
        </authorList>
    </citation>
    <scope>NUCLEOTIDE SEQUENCE [LARGE SCALE GENOMIC DNA]</scope>
    <source>
        <strain evidence="3 4">DSM 23082</strain>
    </source>
</reference>
<dbReference type="SUPFAM" id="SSF48452">
    <property type="entry name" value="TPR-like"/>
    <property type="match status" value="1"/>
</dbReference>
<dbReference type="InterPro" id="IPR030887">
    <property type="entry name" value="Beta-barrel_YaiO"/>
</dbReference>
<comment type="caution">
    <text evidence="3">The sequence shown here is derived from an EMBL/GenBank/DDBJ whole genome shotgun (WGS) entry which is preliminary data.</text>
</comment>
<evidence type="ECO:0000256" key="1">
    <source>
        <dbReference type="SAM" id="SignalP"/>
    </source>
</evidence>
<gene>
    <name evidence="3" type="ORF">C8P64_2144</name>
</gene>
<dbReference type="Pfam" id="PF19413">
    <property type="entry name" value="YaiO"/>
    <property type="match status" value="1"/>
</dbReference>
<dbReference type="RefSeq" id="WP_108172026.1">
    <property type="nucleotide sequence ID" value="NZ_QBKQ01000002.1"/>
</dbReference>
<evidence type="ECO:0000313" key="4">
    <source>
        <dbReference type="Proteomes" id="UP000244174"/>
    </source>
</evidence>
<keyword evidence="4" id="KW-1185">Reference proteome</keyword>
<protein>
    <submittedName>
        <fullName evidence="3">YaiO family outer membrane protein</fullName>
    </submittedName>
</protein>
<sequence length="414" mass="48229">MIRKFFLVLTLLFSVTVFSQEIQENNTDSLYFKGLELYKNQDFKSSLAYTNKGLELAPEYHDIRILRVRNYWALDMIQNATSDLEYLLTEAEDYPGVRELVLKQTKLLKDPETALNFLGKIEQSGSLNTNTRILKAQLLLENKQKSESREIALELFNDPELDERDRYLLQNILKRTISNEIGVNYQYIHFSDSYNREAWQTISPEFQHYFNRTAVIARVNYNDRGSRDGTLYELEAYPVFSDRVYSFLNVGISDGSLYPDLRTSASIFVNFLRKFEFEAGGRLLHFSEQDYFSAIAGLTMYQGKFYLNTRIFMGPEINDQYTQNYQLNVRYYLNNTDNFLMLRLGTGISPDESTIFTQVQENPGLEAYYSNLGINFTIGPRHIIQTGIGYLFEDITSEKEGDQVIGNIGYRFRF</sequence>
<dbReference type="EMBL" id="QBKQ01000002">
    <property type="protein sequence ID" value="PTX43614.1"/>
    <property type="molecule type" value="Genomic_DNA"/>
</dbReference>
<keyword evidence="1" id="KW-0732">Signal</keyword>
<evidence type="ECO:0000259" key="2">
    <source>
        <dbReference type="Pfam" id="PF19413"/>
    </source>
</evidence>
<dbReference type="NCBIfam" id="TIGR04390">
    <property type="entry name" value="OMP_YaiO_dom"/>
    <property type="match status" value="1"/>
</dbReference>
<dbReference type="OrthoDB" id="742239at2"/>
<dbReference type="Gene3D" id="1.25.40.10">
    <property type="entry name" value="Tetratricopeptide repeat domain"/>
    <property type="match status" value="1"/>
</dbReference>
<feature type="signal peptide" evidence="1">
    <location>
        <begin position="1"/>
        <end position="19"/>
    </location>
</feature>
<dbReference type="Proteomes" id="UP000244174">
    <property type="component" value="Unassembled WGS sequence"/>
</dbReference>
<feature type="chain" id="PRO_5015513950" evidence="1">
    <location>
        <begin position="20"/>
        <end position="414"/>
    </location>
</feature>
<feature type="domain" description="YaiO beta-barrel" evidence="2">
    <location>
        <begin position="179"/>
        <end position="352"/>
    </location>
</feature>
<accession>A0A2T6AIH0</accession>
<evidence type="ECO:0000313" key="3">
    <source>
        <dbReference type="EMBL" id="PTX43614.1"/>
    </source>
</evidence>
<dbReference type="AlphaFoldDB" id="A0A2T6AIH0"/>
<proteinExistence type="predicted"/>